<keyword evidence="6 9" id="KW-1133">Transmembrane helix</keyword>
<dbReference type="EMBL" id="CP102480">
    <property type="protein sequence ID" value="UUX49003.1"/>
    <property type="molecule type" value="Genomic_DNA"/>
</dbReference>
<proteinExistence type="inferred from homology"/>
<dbReference type="InterPro" id="IPR055348">
    <property type="entry name" value="DctQ"/>
</dbReference>
<dbReference type="GO" id="GO:0022857">
    <property type="term" value="F:transmembrane transporter activity"/>
    <property type="evidence" value="ECO:0007669"/>
    <property type="project" value="UniProtKB-UniRule"/>
</dbReference>
<keyword evidence="3" id="KW-1003">Cell membrane</keyword>
<name>A0A9J7AMZ0_9PROT</name>
<dbReference type="RefSeq" id="WP_257767504.1">
    <property type="nucleotide sequence ID" value="NZ_CP102480.1"/>
</dbReference>
<dbReference type="Pfam" id="PF04290">
    <property type="entry name" value="DctQ"/>
    <property type="match status" value="1"/>
</dbReference>
<evidence type="ECO:0000256" key="5">
    <source>
        <dbReference type="ARBA" id="ARBA00022692"/>
    </source>
</evidence>
<feature type="transmembrane region" description="Helical" evidence="9">
    <location>
        <begin position="86"/>
        <end position="106"/>
    </location>
</feature>
<dbReference type="InterPro" id="IPR007387">
    <property type="entry name" value="TRAP_DctQ"/>
</dbReference>
<feature type="transmembrane region" description="Helical" evidence="9">
    <location>
        <begin position="12"/>
        <end position="35"/>
    </location>
</feature>
<evidence type="ECO:0000313" key="12">
    <source>
        <dbReference type="Proteomes" id="UP001060336"/>
    </source>
</evidence>
<evidence type="ECO:0000256" key="3">
    <source>
        <dbReference type="ARBA" id="ARBA00022475"/>
    </source>
</evidence>
<evidence type="ECO:0000259" key="10">
    <source>
        <dbReference type="Pfam" id="PF04290"/>
    </source>
</evidence>
<feature type="transmembrane region" description="Helical" evidence="9">
    <location>
        <begin position="47"/>
        <end position="65"/>
    </location>
</feature>
<dbReference type="AlphaFoldDB" id="A0A9J7AMZ0"/>
<keyword evidence="2 9" id="KW-0813">Transport</keyword>
<evidence type="ECO:0000256" key="7">
    <source>
        <dbReference type="ARBA" id="ARBA00023136"/>
    </source>
</evidence>
<feature type="transmembrane region" description="Helical" evidence="9">
    <location>
        <begin position="126"/>
        <end position="147"/>
    </location>
</feature>
<comment type="function">
    <text evidence="9">Part of the tripartite ATP-independent periplasmic (TRAP) transport system.</text>
</comment>
<evidence type="ECO:0000256" key="2">
    <source>
        <dbReference type="ARBA" id="ARBA00022448"/>
    </source>
</evidence>
<dbReference type="Proteomes" id="UP001060336">
    <property type="component" value="Chromosome"/>
</dbReference>
<evidence type="ECO:0000256" key="8">
    <source>
        <dbReference type="ARBA" id="ARBA00038436"/>
    </source>
</evidence>
<organism evidence="11 12">
    <name type="scientific">Nisaea acidiphila</name>
    <dbReference type="NCBI Taxonomy" id="1862145"/>
    <lineage>
        <taxon>Bacteria</taxon>
        <taxon>Pseudomonadati</taxon>
        <taxon>Pseudomonadota</taxon>
        <taxon>Alphaproteobacteria</taxon>
        <taxon>Rhodospirillales</taxon>
        <taxon>Thalassobaculaceae</taxon>
        <taxon>Nisaea</taxon>
    </lineage>
</organism>
<reference evidence="11" key="1">
    <citation type="submission" date="2022-08" db="EMBL/GenBank/DDBJ databases">
        <title>Nisaea acidiphila sp. nov., isolated from a marine algal debris and emended description of the genus Nisaea Urios et al. 2008.</title>
        <authorList>
            <person name="Kwon K."/>
        </authorList>
    </citation>
    <scope>NUCLEOTIDE SEQUENCE</scope>
    <source>
        <strain evidence="11">MEBiC11861</strain>
    </source>
</reference>
<evidence type="ECO:0000256" key="9">
    <source>
        <dbReference type="RuleBase" id="RU369079"/>
    </source>
</evidence>
<sequence length="175" mass="18727">MAVRRLLDGLYLGSGYLSALFLVAISLTIVAQIIGRFFGVAIDSTESAGFSLAASTFLGLAYTFRHDGHIRVTLLIRLASGPLAKVTELWGVGFCAAAMGYLTYWSFDLVYFSYVFGDISPGLLAIPFWIPRSAMAVGALILTIALIDELIGILRGQTPSYVANSSALFKDGGDD</sequence>
<dbReference type="PANTHER" id="PTHR35011">
    <property type="entry name" value="2,3-DIKETO-L-GULONATE TRAP TRANSPORTER SMALL PERMEASE PROTEIN YIAM"/>
    <property type="match status" value="1"/>
</dbReference>
<dbReference type="PANTHER" id="PTHR35011:SF10">
    <property type="entry name" value="TRAP TRANSPORTER SMALL PERMEASE PROTEIN"/>
    <property type="match status" value="1"/>
</dbReference>
<comment type="subcellular location">
    <subcellularLocation>
        <location evidence="1 9">Cell inner membrane</location>
        <topology evidence="1 9">Multi-pass membrane protein</topology>
    </subcellularLocation>
</comment>
<keyword evidence="12" id="KW-1185">Reference proteome</keyword>
<protein>
    <recommendedName>
        <fullName evidence="9">TRAP transporter small permease protein</fullName>
    </recommendedName>
</protein>
<comment type="similarity">
    <text evidence="8 9">Belongs to the TRAP transporter small permease family.</text>
</comment>
<keyword evidence="7 9" id="KW-0472">Membrane</keyword>
<evidence type="ECO:0000256" key="1">
    <source>
        <dbReference type="ARBA" id="ARBA00004429"/>
    </source>
</evidence>
<dbReference type="GO" id="GO:0005886">
    <property type="term" value="C:plasma membrane"/>
    <property type="evidence" value="ECO:0007669"/>
    <property type="project" value="UniProtKB-SubCell"/>
</dbReference>
<dbReference type="GO" id="GO:0015740">
    <property type="term" value="P:C4-dicarboxylate transport"/>
    <property type="evidence" value="ECO:0007669"/>
    <property type="project" value="TreeGrafter"/>
</dbReference>
<keyword evidence="5 9" id="KW-0812">Transmembrane</keyword>
<evidence type="ECO:0000256" key="6">
    <source>
        <dbReference type="ARBA" id="ARBA00022989"/>
    </source>
</evidence>
<comment type="subunit">
    <text evidence="9">The complex comprises the extracytoplasmic solute receptor protein and the two transmembrane proteins.</text>
</comment>
<gene>
    <name evidence="11" type="ORF">NUH88_16560</name>
</gene>
<keyword evidence="4 9" id="KW-0997">Cell inner membrane</keyword>
<feature type="domain" description="Tripartite ATP-independent periplasmic transporters DctQ component" evidence="10">
    <location>
        <begin position="26"/>
        <end position="155"/>
    </location>
</feature>
<evidence type="ECO:0000256" key="4">
    <source>
        <dbReference type="ARBA" id="ARBA00022519"/>
    </source>
</evidence>
<accession>A0A9J7AMZ0</accession>
<dbReference type="KEGG" id="naci:NUH88_16560"/>
<evidence type="ECO:0000313" key="11">
    <source>
        <dbReference type="EMBL" id="UUX49003.1"/>
    </source>
</evidence>